<comment type="caution">
    <text evidence="1">The sequence shown here is derived from an EMBL/GenBank/DDBJ whole genome shotgun (WGS) entry which is preliminary data.</text>
</comment>
<accession>A0A9D1RTW7</accession>
<dbReference type="AlphaFoldDB" id="A0A9D1RTW7"/>
<proteinExistence type="predicted"/>
<reference evidence="1" key="2">
    <citation type="submission" date="2021-04" db="EMBL/GenBank/DDBJ databases">
        <authorList>
            <person name="Gilroy R."/>
        </authorList>
    </citation>
    <scope>NUCLEOTIDE SEQUENCE</scope>
    <source>
        <strain evidence="1">ChiGjej6B6-1540</strain>
    </source>
</reference>
<dbReference type="Proteomes" id="UP000824192">
    <property type="component" value="Unassembled WGS sequence"/>
</dbReference>
<reference evidence="1" key="1">
    <citation type="journal article" date="2021" name="PeerJ">
        <title>Extensive microbial diversity within the chicken gut microbiome revealed by metagenomics and culture.</title>
        <authorList>
            <person name="Gilroy R."/>
            <person name="Ravi A."/>
            <person name="Getino M."/>
            <person name="Pursley I."/>
            <person name="Horton D.L."/>
            <person name="Alikhan N.F."/>
            <person name="Baker D."/>
            <person name="Gharbi K."/>
            <person name="Hall N."/>
            <person name="Watson M."/>
            <person name="Adriaenssens E.M."/>
            <person name="Foster-Nyarko E."/>
            <person name="Jarju S."/>
            <person name="Secka A."/>
            <person name="Antonio M."/>
            <person name="Oren A."/>
            <person name="Chaudhuri R.R."/>
            <person name="La Ragione R."/>
            <person name="Hildebrand F."/>
            <person name="Pallen M.J."/>
        </authorList>
    </citation>
    <scope>NUCLEOTIDE SEQUENCE</scope>
    <source>
        <strain evidence="1">ChiGjej6B6-1540</strain>
    </source>
</reference>
<name>A0A9D1RTW7_9FIRM</name>
<organism evidence="1 2">
    <name type="scientific">Candidatus Flavonifractor merdipullorum</name>
    <dbReference type="NCBI Taxonomy" id="2838590"/>
    <lineage>
        <taxon>Bacteria</taxon>
        <taxon>Bacillati</taxon>
        <taxon>Bacillota</taxon>
        <taxon>Clostridia</taxon>
        <taxon>Eubacteriales</taxon>
        <taxon>Oscillospiraceae</taxon>
        <taxon>Flavonifractor</taxon>
    </lineage>
</organism>
<protein>
    <submittedName>
        <fullName evidence="1">Uncharacterized protein</fullName>
    </submittedName>
</protein>
<gene>
    <name evidence="1" type="ORF">H9868_06255</name>
</gene>
<evidence type="ECO:0000313" key="2">
    <source>
        <dbReference type="Proteomes" id="UP000824192"/>
    </source>
</evidence>
<sequence length="200" mass="21831">MAEKKRTIAYICPSCRQSVIMERTIFQLAAAPSTLPCPCGKSALRVEMLGDHMHLEVPCVACGHEHVVNCASNDFFHRRALAFSCKSTGLDCCYVGDEDAVFAAVRRLEEAVDKLEEKGEEGQFLDPVVMQEVLGELRDIAQRGGVSCACGSKRWKLQVNYSSIDLICADCGGAMRIPAATQSDIADICCKNTIRIKPKG</sequence>
<evidence type="ECO:0000313" key="1">
    <source>
        <dbReference type="EMBL" id="HIW94128.1"/>
    </source>
</evidence>
<dbReference type="EMBL" id="DXGA01000130">
    <property type="protein sequence ID" value="HIW94128.1"/>
    <property type="molecule type" value="Genomic_DNA"/>
</dbReference>